<accession>A0A1M7R1C1</accession>
<evidence type="ECO:0000256" key="1">
    <source>
        <dbReference type="SAM" id="Phobius"/>
    </source>
</evidence>
<sequence>MHSAPSRPTRPPVPALIATVLLAIAPVRLAYIAVTEVLDAEPWAVVPVVFCGLWALLVFGLWRGWRAAYVVAVVIAVLNTVSELAAGAAAVSPGADRVVDVTRVEDGVLTAAGLAASVLVLLLLVFSPRSRAYYARP</sequence>
<gene>
    <name evidence="2" type="ORF">SAMN05443668_106100</name>
</gene>
<keyword evidence="3" id="KW-1185">Reference proteome</keyword>
<reference evidence="2 3" key="1">
    <citation type="submission" date="2016-11" db="EMBL/GenBank/DDBJ databases">
        <authorList>
            <person name="Jaros S."/>
            <person name="Januszkiewicz K."/>
            <person name="Wedrychowicz H."/>
        </authorList>
    </citation>
    <scope>NUCLEOTIDE SEQUENCE [LARGE SCALE GENOMIC DNA]</scope>
    <source>
        <strain evidence="2 3">DSM 46144</strain>
    </source>
</reference>
<keyword evidence="1" id="KW-1133">Transmembrane helix</keyword>
<feature type="transmembrane region" description="Helical" evidence="1">
    <location>
        <begin position="43"/>
        <end position="62"/>
    </location>
</feature>
<dbReference type="RefSeq" id="WP_073259364.1">
    <property type="nucleotide sequence ID" value="NZ_FRCS01000006.1"/>
</dbReference>
<evidence type="ECO:0000313" key="3">
    <source>
        <dbReference type="Proteomes" id="UP000184440"/>
    </source>
</evidence>
<protein>
    <submittedName>
        <fullName evidence="2">Uncharacterized protein</fullName>
    </submittedName>
</protein>
<dbReference type="EMBL" id="FRCS01000006">
    <property type="protein sequence ID" value="SHN38578.1"/>
    <property type="molecule type" value="Genomic_DNA"/>
</dbReference>
<keyword evidence="1" id="KW-0472">Membrane</keyword>
<feature type="transmembrane region" description="Helical" evidence="1">
    <location>
        <begin position="107"/>
        <end position="126"/>
    </location>
</feature>
<proteinExistence type="predicted"/>
<keyword evidence="1" id="KW-0812">Transmembrane</keyword>
<name>A0A1M7R1C1_9ACTN</name>
<organism evidence="2 3">
    <name type="scientific">Cryptosporangium aurantiacum</name>
    <dbReference type="NCBI Taxonomy" id="134849"/>
    <lineage>
        <taxon>Bacteria</taxon>
        <taxon>Bacillati</taxon>
        <taxon>Actinomycetota</taxon>
        <taxon>Actinomycetes</taxon>
        <taxon>Cryptosporangiales</taxon>
        <taxon>Cryptosporangiaceae</taxon>
        <taxon>Cryptosporangium</taxon>
    </lineage>
</organism>
<feature type="transmembrane region" description="Helical" evidence="1">
    <location>
        <begin position="12"/>
        <end position="31"/>
    </location>
</feature>
<dbReference type="AlphaFoldDB" id="A0A1M7R1C1"/>
<evidence type="ECO:0000313" key="2">
    <source>
        <dbReference type="EMBL" id="SHN38578.1"/>
    </source>
</evidence>
<dbReference type="Proteomes" id="UP000184440">
    <property type="component" value="Unassembled WGS sequence"/>
</dbReference>
<feature type="transmembrane region" description="Helical" evidence="1">
    <location>
        <begin position="69"/>
        <end position="95"/>
    </location>
</feature>